<feature type="site" description="Transition state stabilizer" evidence="5 8">
    <location>
        <position position="155"/>
    </location>
</feature>
<dbReference type="InterPro" id="IPR013078">
    <property type="entry name" value="His_Pase_superF_clade-1"/>
</dbReference>
<comment type="caution">
    <text evidence="10">The sequence shown here is derived from an EMBL/GenBank/DDBJ whole genome shotgun (WGS) entry which is preliminary data.</text>
</comment>
<protein>
    <recommendedName>
        <fullName evidence="5 9">2,3-bisphosphoglycerate-dependent phosphoglycerate mutase</fullName>
        <shortName evidence="5">BPG-dependent PGAM</shortName>
        <shortName evidence="5">PGAM</shortName>
        <shortName evidence="5">Phosphoglyceromutase</shortName>
        <shortName evidence="5">dPGM</shortName>
        <ecNumber evidence="5 9">5.4.2.11</ecNumber>
    </recommendedName>
</protein>
<evidence type="ECO:0000256" key="1">
    <source>
        <dbReference type="ARBA" id="ARBA00006717"/>
    </source>
</evidence>
<accession>A0A7K1YBW9</accession>
<dbReference type="InterPro" id="IPR001345">
    <property type="entry name" value="PG/BPGM_mutase_AS"/>
</dbReference>
<dbReference type="NCBIfam" id="TIGR01258">
    <property type="entry name" value="pgm_1"/>
    <property type="match status" value="2"/>
</dbReference>
<evidence type="ECO:0000256" key="6">
    <source>
        <dbReference type="PIRSR" id="PIRSR613078-1"/>
    </source>
</evidence>
<evidence type="ECO:0000256" key="7">
    <source>
        <dbReference type="PIRSR" id="PIRSR613078-2"/>
    </source>
</evidence>
<evidence type="ECO:0000256" key="9">
    <source>
        <dbReference type="RuleBase" id="RU004512"/>
    </source>
</evidence>
<feature type="binding site" evidence="5 7">
    <location>
        <begin position="21"/>
        <end position="22"/>
    </location>
    <ligand>
        <name>substrate</name>
    </ligand>
</feature>
<dbReference type="EC" id="5.4.2.11" evidence="5 9"/>
<dbReference type="CDD" id="cd07067">
    <property type="entry name" value="HP_PGM_like"/>
    <property type="match status" value="1"/>
</dbReference>
<organism evidence="10 11">
    <name type="scientific">Hufsiella arboris</name>
    <dbReference type="NCBI Taxonomy" id="2695275"/>
    <lineage>
        <taxon>Bacteria</taxon>
        <taxon>Pseudomonadati</taxon>
        <taxon>Bacteroidota</taxon>
        <taxon>Sphingobacteriia</taxon>
        <taxon>Sphingobacteriales</taxon>
        <taxon>Sphingobacteriaceae</taxon>
        <taxon>Hufsiella</taxon>
    </lineage>
</organism>
<dbReference type="PANTHER" id="PTHR11931">
    <property type="entry name" value="PHOSPHOGLYCERATE MUTASE"/>
    <property type="match status" value="1"/>
</dbReference>
<dbReference type="UniPathway" id="UPA00109">
    <property type="reaction ID" value="UER00186"/>
</dbReference>
<dbReference type="AlphaFoldDB" id="A0A7K1YBW9"/>
<comment type="similarity">
    <text evidence="1 5">Belongs to the phosphoglycerate mutase family. BPG-dependent PGAM subfamily.</text>
</comment>
<dbReference type="GO" id="GO:0006094">
    <property type="term" value="P:gluconeogenesis"/>
    <property type="evidence" value="ECO:0007669"/>
    <property type="project" value="UniProtKB-UniRule"/>
</dbReference>
<evidence type="ECO:0000313" key="11">
    <source>
        <dbReference type="Proteomes" id="UP000466586"/>
    </source>
</evidence>
<feature type="binding site" evidence="5 7">
    <location>
        <position position="58"/>
    </location>
    <ligand>
        <name>substrate</name>
    </ligand>
</feature>
<evidence type="ECO:0000256" key="5">
    <source>
        <dbReference type="HAMAP-Rule" id="MF_01039"/>
    </source>
</evidence>
<keyword evidence="11" id="KW-1185">Reference proteome</keyword>
<evidence type="ECO:0000313" key="10">
    <source>
        <dbReference type="EMBL" id="MXV52065.1"/>
    </source>
</evidence>
<gene>
    <name evidence="5" type="primary">gpmA</name>
    <name evidence="10" type="ORF">GS399_13880</name>
</gene>
<keyword evidence="4 5" id="KW-0413">Isomerase</keyword>
<dbReference type="GO" id="GO:0004619">
    <property type="term" value="F:phosphoglycerate mutase activity"/>
    <property type="evidence" value="ECO:0007669"/>
    <property type="project" value="UniProtKB-UniRule"/>
</dbReference>
<dbReference type="Gene3D" id="3.40.50.1240">
    <property type="entry name" value="Phosphoglycerate mutase-like"/>
    <property type="match status" value="1"/>
</dbReference>
<feature type="binding site" evidence="5 7">
    <location>
        <begin position="112"/>
        <end position="113"/>
    </location>
    <ligand>
        <name>substrate</name>
    </ligand>
</feature>
<name>A0A7K1YBW9_9SPHI</name>
<feature type="binding site" evidence="5 7">
    <location>
        <begin position="156"/>
        <end position="157"/>
    </location>
    <ligand>
        <name>substrate</name>
    </ligand>
</feature>
<dbReference type="RefSeq" id="WP_160845246.1">
    <property type="nucleotide sequence ID" value="NZ_WVHT01000006.1"/>
</dbReference>
<keyword evidence="3 5" id="KW-0324">Glycolysis</keyword>
<dbReference type="Proteomes" id="UP000466586">
    <property type="component" value="Unassembled WGS sequence"/>
</dbReference>
<dbReference type="EMBL" id="WVHT01000006">
    <property type="protein sequence ID" value="MXV52065.1"/>
    <property type="molecule type" value="Genomic_DNA"/>
</dbReference>
<dbReference type="PIRSF" id="PIRSF000709">
    <property type="entry name" value="6PFK_2-Ptase"/>
    <property type="match status" value="1"/>
</dbReference>
<dbReference type="HAMAP" id="MF_01039">
    <property type="entry name" value="PGAM_GpmA"/>
    <property type="match status" value="1"/>
</dbReference>
<feature type="active site" description="Tele-phosphohistidine intermediate" evidence="5 6">
    <location>
        <position position="9"/>
    </location>
</feature>
<dbReference type="GO" id="GO:0006096">
    <property type="term" value="P:glycolytic process"/>
    <property type="evidence" value="ECO:0007669"/>
    <property type="project" value="UniProtKB-UniRule"/>
</dbReference>
<evidence type="ECO:0000256" key="4">
    <source>
        <dbReference type="ARBA" id="ARBA00023235"/>
    </source>
</evidence>
<evidence type="ECO:0000256" key="8">
    <source>
        <dbReference type="PIRSR" id="PIRSR613078-3"/>
    </source>
</evidence>
<keyword evidence="2 5" id="KW-0312">Gluconeogenesis</keyword>
<dbReference type="SUPFAM" id="SSF53254">
    <property type="entry name" value="Phosphoglycerate mutase-like"/>
    <property type="match status" value="1"/>
</dbReference>
<dbReference type="Pfam" id="PF00300">
    <property type="entry name" value="His_Phos_1"/>
    <property type="match status" value="1"/>
</dbReference>
<comment type="function">
    <text evidence="5 9">Catalyzes the interconversion of 2-phosphoglycerate and 3-phosphoglycerate.</text>
</comment>
<dbReference type="PROSITE" id="PS00175">
    <property type="entry name" value="PG_MUTASE"/>
    <property type="match status" value="1"/>
</dbReference>
<proteinExistence type="inferred from homology"/>
<feature type="binding site" evidence="5 7">
    <location>
        <begin position="85"/>
        <end position="88"/>
    </location>
    <ligand>
        <name>substrate</name>
    </ligand>
</feature>
<dbReference type="InterPro" id="IPR029033">
    <property type="entry name" value="His_PPase_superfam"/>
</dbReference>
<feature type="binding site" evidence="5 7">
    <location>
        <begin position="8"/>
        <end position="15"/>
    </location>
    <ligand>
        <name>substrate</name>
    </ligand>
</feature>
<comment type="catalytic activity">
    <reaction evidence="5 9">
        <text>(2R)-2-phosphoglycerate = (2R)-3-phosphoglycerate</text>
        <dbReference type="Rhea" id="RHEA:15901"/>
        <dbReference type="ChEBI" id="CHEBI:58272"/>
        <dbReference type="ChEBI" id="CHEBI:58289"/>
        <dbReference type="EC" id="5.4.2.11"/>
    </reaction>
</comment>
<sequence length="202" mass="22905">MSKLVIVRHGQSVWNLENRFTGSTDIDLTAQGRHEAEITGERLKNIHFSACFVSALKRAKETLDIILSVIGKEHLPVYESAALNERIYGDLQGLNKADTAEKYGAQQVALWRRSFDIAPPNGESLKDTQVRVLKYYHEEIEPHLRHGENILVVAHGNSLRALMMYLEDISKDAIAEVDILTCVPRLYELDEHMKILKAENLT</sequence>
<dbReference type="SMART" id="SM00855">
    <property type="entry name" value="PGAM"/>
    <property type="match status" value="1"/>
</dbReference>
<reference evidence="10 11" key="1">
    <citation type="submission" date="2019-11" db="EMBL/GenBank/DDBJ databases">
        <title>Pedobacter sp. HMF7647 Genome sequencing and assembly.</title>
        <authorList>
            <person name="Kang H."/>
            <person name="Kim H."/>
            <person name="Joh K."/>
        </authorList>
    </citation>
    <scope>NUCLEOTIDE SEQUENCE [LARGE SCALE GENOMIC DNA]</scope>
    <source>
        <strain evidence="10 11">HMF7647</strain>
    </source>
</reference>
<dbReference type="InterPro" id="IPR005952">
    <property type="entry name" value="Phosphogly_mut1"/>
</dbReference>
<feature type="binding site" evidence="5 7">
    <location>
        <position position="96"/>
    </location>
    <ligand>
        <name>substrate</name>
    </ligand>
</feature>
<evidence type="ECO:0000256" key="3">
    <source>
        <dbReference type="ARBA" id="ARBA00023152"/>
    </source>
</evidence>
<comment type="pathway">
    <text evidence="5 9">Carbohydrate degradation; glycolysis; pyruvate from D-glyceraldehyde 3-phosphate: step 3/5.</text>
</comment>
<feature type="active site" description="Proton donor/acceptor" evidence="5 6">
    <location>
        <position position="85"/>
    </location>
</feature>
<evidence type="ECO:0000256" key="2">
    <source>
        <dbReference type="ARBA" id="ARBA00022432"/>
    </source>
</evidence>